<keyword evidence="14" id="KW-0411">Iron-sulfur</keyword>
<reference evidence="22" key="1">
    <citation type="submission" date="2017-08" db="EMBL/GenBank/DDBJ databases">
        <authorList>
            <person name="Polle J.E."/>
            <person name="Barry K."/>
            <person name="Cushman J."/>
            <person name="Schmutz J."/>
            <person name="Tran D."/>
            <person name="Hathwaick L.T."/>
            <person name="Yim W.C."/>
            <person name="Jenkins J."/>
            <person name="Mckie-Krisberg Z.M."/>
            <person name="Prochnik S."/>
            <person name="Lindquist E."/>
            <person name="Dockter R.B."/>
            <person name="Adam C."/>
            <person name="Molina H."/>
            <person name="Bunkerborg J."/>
            <person name="Jin E."/>
            <person name="Buchheim M."/>
            <person name="Magnuson J."/>
        </authorList>
    </citation>
    <scope>NUCLEOTIDE SEQUENCE</scope>
    <source>
        <strain evidence="22">CCAP 19/18</strain>
    </source>
</reference>
<evidence type="ECO:0000256" key="12">
    <source>
        <dbReference type="ARBA" id="ARBA00023002"/>
    </source>
</evidence>
<dbReference type="PROSITE" id="PS51379">
    <property type="entry name" value="4FE4S_FER_2"/>
    <property type="match status" value="2"/>
</dbReference>
<dbReference type="Proteomes" id="UP000815325">
    <property type="component" value="Unassembled WGS sequence"/>
</dbReference>
<keyword evidence="5" id="KW-0813">Transport</keyword>
<evidence type="ECO:0000256" key="16">
    <source>
        <dbReference type="ARBA" id="ARBA00030218"/>
    </source>
</evidence>
<evidence type="ECO:0000256" key="11">
    <source>
        <dbReference type="ARBA" id="ARBA00022982"/>
    </source>
</evidence>
<keyword evidence="11" id="KW-0249">Electron transport</keyword>
<organism evidence="22 23">
    <name type="scientific">Dunaliella salina</name>
    <name type="common">Green alga</name>
    <name type="synonym">Protococcus salinus</name>
    <dbReference type="NCBI Taxonomy" id="3046"/>
    <lineage>
        <taxon>Eukaryota</taxon>
        <taxon>Viridiplantae</taxon>
        <taxon>Chlorophyta</taxon>
        <taxon>core chlorophytes</taxon>
        <taxon>Chlorophyceae</taxon>
        <taxon>CS clade</taxon>
        <taxon>Chlamydomonadales</taxon>
        <taxon>Dunaliellaceae</taxon>
        <taxon>Dunaliella</taxon>
    </lineage>
</organism>
<evidence type="ECO:0000256" key="4">
    <source>
        <dbReference type="ARBA" id="ARBA00013413"/>
    </source>
</evidence>
<evidence type="ECO:0000256" key="6">
    <source>
        <dbReference type="ARBA" id="ARBA00022485"/>
    </source>
</evidence>
<evidence type="ECO:0000313" key="22">
    <source>
        <dbReference type="EMBL" id="KAF5830667.1"/>
    </source>
</evidence>
<comment type="cofactor">
    <cofactor evidence="1">
        <name>[4Fe-4S] cluster</name>
        <dbReference type="ChEBI" id="CHEBI:49883"/>
    </cofactor>
</comment>
<dbReference type="PROSITE" id="PS00198">
    <property type="entry name" value="4FE4S_FER_1"/>
    <property type="match status" value="1"/>
</dbReference>
<comment type="caution">
    <text evidence="22">The sequence shown here is derived from an EMBL/GenBank/DDBJ whole genome shotgun (WGS) entry which is preliminary data.</text>
</comment>
<dbReference type="EC" id="1.97.1.12" evidence="3"/>
<feature type="domain" description="4Fe-4S ferredoxin-type" evidence="21">
    <location>
        <begin position="1"/>
        <end position="31"/>
    </location>
</feature>
<evidence type="ECO:0000259" key="21">
    <source>
        <dbReference type="PROSITE" id="PS51379"/>
    </source>
</evidence>
<dbReference type="InterPro" id="IPR017491">
    <property type="entry name" value="PSI_PsaC"/>
</dbReference>
<dbReference type="NCBIfam" id="TIGR03048">
    <property type="entry name" value="PS_I_psaC"/>
    <property type="match status" value="1"/>
</dbReference>
<comment type="catalytic activity">
    <reaction evidence="20">
        <text>reduced [plastocyanin] + hnu + oxidized [2Fe-2S]-[ferredoxin] = oxidized [plastocyanin] + reduced [2Fe-2S]-[ferredoxin]</text>
        <dbReference type="Rhea" id="RHEA:30407"/>
        <dbReference type="Rhea" id="RHEA-COMP:10000"/>
        <dbReference type="Rhea" id="RHEA-COMP:10001"/>
        <dbReference type="Rhea" id="RHEA-COMP:10039"/>
        <dbReference type="Rhea" id="RHEA-COMP:10040"/>
        <dbReference type="ChEBI" id="CHEBI:29036"/>
        <dbReference type="ChEBI" id="CHEBI:30212"/>
        <dbReference type="ChEBI" id="CHEBI:33737"/>
        <dbReference type="ChEBI" id="CHEBI:33738"/>
        <dbReference type="ChEBI" id="CHEBI:49552"/>
        <dbReference type="EC" id="1.97.1.12"/>
    </reaction>
</comment>
<keyword evidence="15" id="KW-0472">Membrane</keyword>
<evidence type="ECO:0000256" key="2">
    <source>
        <dbReference type="ARBA" id="ARBA00004170"/>
    </source>
</evidence>
<keyword evidence="12" id="KW-0560">Oxidoreductase</keyword>
<evidence type="ECO:0000256" key="17">
    <source>
        <dbReference type="ARBA" id="ARBA00031003"/>
    </source>
</evidence>
<evidence type="ECO:0000256" key="15">
    <source>
        <dbReference type="ARBA" id="ARBA00023136"/>
    </source>
</evidence>
<evidence type="ECO:0000256" key="9">
    <source>
        <dbReference type="ARBA" id="ARBA00022737"/>
    </source>
</evidence>
<evidence type="ECO:0000256" key="8">
    <source>
        <dbReference type="ARBA" id="ARBA00022723"/>
    </source>
</evidence>
<protein>
    <recommendedName>
        <fullName evidence="4">Photosystem I iron-sulfur center</fullName>
        <ecNumber evidence="3">1.97.1.12</ecNumber>
    </recommendedName>
    <alternativeName>
        <fullName evidence="18">9 kDa polypeptide</fullName>
    </alternativeName>
    <alternativeName>
        <fullName evidence="19">PSI-C</fullName>
    </alternativeName>
    <alternativeName>
        <fullName evidence="16">Photosystem I subunit VII</fullName>
    </alternativeName>
    <alternativeName>
        <fullName evidence="17">PsaC</fullName>
    </alternativeName>
</protein>
<accession>A0ABQ7G7U3</accession>
<keyword evidence="23" id="KW-1185">Reference proteome</keyword>
<dbReference type="InterPro" id="IPR017900">
    <property type="entry name" value="4Fe4S_Fe_S_CS"/>
</dbReference>
<dbReference type="Gene3D" id="3.30.70.20">
    <property type="match status" value="1"/>
</dbReference>
<evidence type="ECO:0000256" key="1">
    <source>
        <dbReference type="ARBA" id="ARBA00001966"/>
    </source>
</evidence>
<dbReference type="PANTHER" id="PTHR24960:SF79">
    <property type="entry name" value="PHOTOSYSTEM I IRON-SULFUR CENTER"/>
    <property type="match status" value="1"/>
</dbReference>
<keyword evidence="7" id="KW-0602">Photosynthesis</keyword>
<sequence>MAHVVKIHDTCIGYTQCVSSCPLDDLEMVPWDGCKAAQTASPPRTEDCVGCKRCKTACPTDFSSVHVYLGNESTRSLEAKKLSGSTRLRP</sequence>
<evidence type="ECO:0000256" key="3">
    <source>
        <dbReference type="ARBA" id="ARBA00013197"/>
    </source>
</evidence>
<evidence type="ECO:0000313" key="23">
    <source>
        <dbReference type="Proteomes" id="UP000815325"/>
    </source>
</evidence>
<evidence type="ECO:0000256" key="19">
    <source>
        <dbReference type="ARBA" id="ARBA00033423"/>
    </source>
</evidence>
<keyword evidence="8" id="KW-0479">Metal-binding</keyword>
<dbReference type="PANTHER" id="PTHR24960">
    <property type="entry name" value="PHOTOSYSTEM I IRON-SULFUR CENTER-RELATED"/>
    <property type="match status" value="1"/>
</dbReference>
<evidence type="ECO:0000256" key="10">
    <source>
        <dbReference type="ARBA" id="ARBA00022836"/>
    </source>
</evidence>
<keyword evidence="13" id="KW-0408">Iron</keyword>
<dbReference type="Pfam" id="PF00037">
    <property type="entry name" value="Fer4"/>
    <property type="match status" value="1"/>
</dbReference>
<evidence type="ECO:0000256" key="5">
    <source>
        <dbReference type="ARBA" id="ARBA00022448"/>
    </source>
</evidence>
<keyword evidence="9" id="KW-0677">Repeat</keyword>
<dbReference type="SUPFAM" id="SSF54862">
    <property type="entry name" value="4Fe-4S ferredoxins"/>
    <property type="match status" value="1"/>
</dbReference>
<keyword evidence="6" id="KW-0004">4Fe-4S</keyword>
<gene>
    <name evidence="22" type="ORF">DUNSADRAFT_14205</name>
</gene>
<comment type="subcellular location">
    <subcellularLocation>
        <location evidence="2">Membrane</location>
        <topology evidence="2">Peripheral membrane protein</topology>
    </subcellularLocation>
</comment>
<feature type="domain" description="4Fe-4S ferredoxin-type" evidence="21">
    <location>
        <begin position="40"/>
        <end position="68"/>
    </location>
</feature>
<keyword evidence="10" id="KW-0603">Photosystem I</keyword>
<dbReference type="InterPro" id="IPR050157">
    <property type="entry name" value="PSI_iron-sulfur_center"/>
</dbReference>
<evidence type="ECO:0000256" key="13">
    <source>
        <dbReference type="ARBA" id="ARBA00023004"/>
    </source>
</evidence>
<evidence type="ECO:0000256" key="20">
    <source>
        <dbReference type="ARBA" id="ARBA00048912"/>
    </source>
</evidence>
<dbReference type="InterPro" id="IPR017896">
    <property type="entry name" value="4Fe4S_Fe-S-bd"/>
</dbReference>
<proteinExistence type="predicted"/>
<evidence type="ECO:0000256" key="7">
    <source>
        <dbReference type="ARBA" id="ARBA00022531"/>
    </source>
</evidence>
<dbReference type="EMBL" id="MU070018">
    <property type="protein sequence ID" value="KAF5830667.1"/>
    <property type="molecule type" value="Genomic_DNA"/>
</dbReference>
<evidence type="ECO:0000256" key="18">
    <source>
        <dbReference type="ARBA" id="ARBA00032541"/>
    </source>
</evidence>
<name>A0ABQ7G7U3_DUNSA</name>
<evidence type="ECO:0000256" key="14">
    <source>
        <dbReference type="ARBA" id="ARBA00023014"/>
    </source>
</evidence>